<dbReference type="Proteomes" id="UP000649617">
    <property type="component" value="Unassembled WGS sequence"/>
</dbReference>
<comment type="caution">
    <text evidence="1">The sequence shown here is derived from an EMBL/GenBank/DDBJ whole genome shotgun (WGS) entry which is preliminary data.</text>
</comment>
<dbReference type="EMBL" id="CAJNIZ010014448">
    <property type="protein sequence ID" value="CAE7362238.1"/>
    <property type="molecule type" value="Genomic_DNA"/>
</dbReference>
<proteinExistence type="predicted"/>
<keyword evidence="2" id="KW-1185">Reference proteome</keyword>
<evidence type="ECO:0000313" key="1">
    <source>
        <dbReference type="EMBL" id="CAE7362238.1"/>
    </source>
</evidence>
<evidence type="ECO:0000313" key="2">
    <source>
        <dbReference type="Proteomes" id="UP000649617"/>
    </source>
</evidence>
<name>A0A812PRY7_SYMPI</name>
<dbReference type="AlphaFoldDB" id="A0A812PRY7"/>
<organism evidence="1 2">
    <name type="scientific">Symbiodinium pilosum</name>
    <name type="common">Dinoflagellate</name>
    <dbReference type="NCBI Taxonomy" id="2952"/>
    <lineage>
        <taxon>Eukaryota</taxon>
        <taxon>Sar</taxon>
        <taxon>Alveolata</taxon>
        <taxon>Dinophyceae</taxon>
        <taxon>Suessiales</taxon>
        <taxon>Symbiodiniaceae</taxon>
        <taxon>Symbiodinium</taxon>
    </lineage>
</organism>
<gene>
    <name evidence="1" type="ORF">SPIL2461_LOCUS8695</name>
</gene>
<accession>A0A812PRY7</accession>
<sequence length="374" mass="40105">MDATSAWHCSAKKEALSMMARVAVALAFCLATCTRGAESWQELSSAFFADDDCEHGSEEACALNALQVGRCAIDFHTEVRVPMMDMVKQLKSITNDLVVKINDAIGSSEQDDLSKLATSTQAANKLLTSVGPGFLILLNKTNAIARDPGIAEHGQHAIMQEDSMLEMLKFTIVHAGIVMKEVIYSTGHPMDGNVSFATHINSDAQAARLWLKTSLMTAWEGAKDQLPRIKNLVNGSYGSPTVMAKQAACASNTATQISKLTTLYADIVSAGSDCNVSDTSLFSEEDCQSSALNVQSGIDAVIETGATMMWNCYKSSWVCAKGIAKTSNHLIKSFMSTIVMRDACKSSDSISLAVCKSESFQLLASLSSAAENMF</sequence>
<protein>
    <submittedName>
        <fullName evidence="1">Uncharacterized protein</fullName>
    </submittedName>
</protein>
<feature type="non-terminal residue" evidence="1">
    <location>
        <position position="1"/>
    </location>
</feature>
<reference evidence="1" key="1">
    <citation type="submission" date="2021-02" db="EMBL/GenBank/DDBJ databases">
        <authorList>
            <person name="Dougan E. K."/>
            <person name="Rhodes N."/>
            <person name="Thang M."/>
            <person name="Chan C."/>
        </authorList>
    </citation>
    <scope>NUCLEOTIDE SEQUENCE</scope>
</reference>
<dbReference type="OrthoDB" id="422318at2759"/>